<proteinExistence type="predicted"/>
<protein>
    <submittedName>
        <fullName evidence="6">Phytocyanin domain</fullName>
    </submittedName>
</protein>
<dbReference type="FunFam" id="2.60.40.420:FF:000003">
    <property type="entry name" value="Blue copper"/>
    <property type="match status" value="1"/>
</dbReference>
<evidence type="ECO:0000256" key="3">
    <source>
        <dbReference type="SAM" id="Phobius"/>
    </source>
</evidence>
<dbReference type="GO" id="GO:0005886">
    <property type="term" value="C:plasma membrane"/>
    <property type="evidence" value="ECO:0007669"/>
    <property type="project" value="TreeGrafter"/>
</dbReference>
<evidence type="ECO:0000256" key="4">
    <source>
        <dbReference type="SAM" id="SignalP"/>
    </source>
</evidence>
<accession>A0AAN8V6M3</accession>
<keyword evidence="4" id="KW-0732">Signal</keyword>
<reference evidence="6 7" key="1">
    <citation type="submission" date="2023-12" db="EMBL/GenBank/DDBJ databases">
        <title>A high-quality genome assembly for Dillenia turbinata (Dilleniales).</title>
        <authorList>
            <person name="Chanderbali A."/>
        </authorList>
    </citation>
    <scope>NUCLEOTIDE SEQUENCE [LARGE SCALE GENOMIC DNA]</scope>
    <source>
        <strain evidence="6">LSX21</strain>
        <tissue evidence="6">Leaf</tissue>
    </source>
</reference>
<dbReference type="InterPro" id="IPR039391">
    <property type="entry name" value="Phytocyanin-like"/>
</dbReference>
<dbReference type="InterPro" id="IPR008972">
    <property type="entry name" value="Cupredoxin"/>
</dbReference>
<evidence type="ECO:0000256" key="1">
    <source>
        <dbReference type="ARBA" id="ARBA00022723"/>
    </source>
</evidence>
<dbReference type="Pfam" id="PF02298">
    <property type="entry name" value="Cu_bind_like"/>
    <property type="match status" value="1"/>
</dbReference>
<evidence type="ECO:0000313" key="7">
    <source>
        <dbReference type="Proteomes" id="UP001370490"/>
    </source>
</evidence>
<dbReference type="CDD" id="cd04216">
    <property type="entry name" value="Phytocyanin"/>
    <property type="match status" value="1"/>
</dbReference>
<evidence type="ECO:0000313" key="6">
    <source>
        <dbReference type="EMBL" id="KAK6928510.1"/>
    </source>
</evidence>
<keyword evidence="1" id="KW-0479">Metal-binding</keyword>
<gene>
    <name evidence="6" type="ORF">RJ641_007101</name>
</gene>
<keyword evidence="2" id="KW-0325">Glycoprotein</keyword>
<dbReference type="GO" id="GO:0009055">
    <property type="term" value="F:electron transfer activity"/>
    <property type="evidence" value="ECO:0007669"/>
    <property type="project" value="InterPro"/>
</dbReference>
<comment type="caution">
    <text evidence="6">The sequence shown here is derived from an EMBL/GenBank/DDBJ whole genome shotgun (WGS) entry which is preliminary data.</text>
</comment>
<keyword evidence="3" id="KW-0812">Transmembrane</keyword>
<dbReference type="SUPFAM" id="SSF49503">
    <property type="entry name" value="Cupredoxins"/>
    <property type="match status" value="1"/>
</dbReference>
<dbReference type="GO" id="GO:0046872">
    <property type="term" value="F:metal ion binding"/>
    <property type="evidence" value="ECO:0007669"/>
    <property type="project" value="UniProtKB-KW"/>
</dbReference>
<keyword evidence="3" id="KW-0472">Membrane</keyword>
<dbReference type="PROSITE" id="PS51485">
    <property type="entry name" value="PHYTOCYANIN"/>
    <property type="match status" value="1"/>
</dbReference>
<dbReference type="Proteomes" id="UP001370490">
    <property type="component" value="Unassembled WGS sequence"/>
</dbReference>
<feature type="chain" id="PRO_5042964572" evidence="4">
    <location>
        <begin position="25"/>
        <end position="184"/>
    </location>
</feature>
<sequence length="184" mass="19437">MKSFCRGFLVLAFVALIIQRKTLAFQHVVGGTQGWDESTDFNSWSSAQTFRVGDQLVFKYTTGLHSVVELPSETAYKNCDLGSAVNSMNDGSDVVKLNKVGTRYFGCGTLGHCDQGMKLKITTVAADAPPSTTGSSSFSSSYPSLSSSSPASTSLQSTSSFTSSAAILALAVVVSILNILCYSI</sequence>
<evidence type="ECO:0000259" key="5">
    <source>
        <dbReference type="PROSITE" id="PS51485"/>
    </source>
</evidence>
<dbReference type="EMBL" id="JBAMMX010000014">
    <property type="protein sequence ID" value="KAK6928510.1"/>
    <property type="molecule type" value="Genomic_DNA"/>
</dbReference>
<feature type="domain" description="Phytocyanin" evidence="5">
    <location>
        <begin position="25"/>
        <end position="125"/>
    </location>
</feature>
<keyword evidence="7" id="KW-1185">Reference proteome</keyword>
<name>A0AAN8V6M3_9MAGN</name>
<dbReference type="Gene3D" id="2.60.40.420">
    <property type="entry name" value="Cupredoxins - blue copper proteins"/>
    <property type="match status" value="1"/>
</dbReference>
<evidence type="ECO:0000256" key="2">
    <source>
        <dbReference type="ARBA" id="ARBA00023180"/>
    </source>
</evidence>
<dbReference type="InterPro" id="IPR003245">
    <property type="entry name" value="Phytocyanin_dom"/>
</dbReference>
<dbReference type="AlphaFoldDB" id="A0AAN8V6M3"/>
<organism evidence="6 7">
    <name type="scientific">Dillenia turbinata</name>
    <dbReference type="NCBI Taxonomy" id="194707"/>
    <lineage>
        <taxon>Eukaryota</taxon>
        <taxon>Viridiplantae</taxon>
        <taxon>Streptophyta</taxon>
        <taxon>Embryophyta</taxon>
        <taxon>Tracheophyta</taxon>
        <taxon>Spermatophyta</taxon>
        <taxon>Magnoliopsida</taxon>
        <taxon>eudicotyledons</taxon>
        <taxon>Gunneridae</taxon>
        <taxon>Pentapetalae</taxon>
        <taxon>Dilleniales</taxon>
        <taxon>Dilleniaceae</taxon>
        <taxon>Dillenia</taxon>
    </lineage>
</organism>
<feature type="signal peptide" evidence="4">
    <location>
        <begin position="1"/>
        <end position="24"/>
    </location>
</feature>
<dbReference type="PANTHER" id="PTHR33021">
    <property type="entry name" value="BLUE COPPER PROTEIN"/>
    <property type="match status" value="1"/>
</dbReference>
<dbReference type="PANTHER" id="PTHR33021:SF489">
    <property type="entry name" value="BASIC BLUE PROTEIN-LIKE"/>
    <property type="match status" value="1"/>
</dbReference>
<feature type="transmembrane region" description="Helical" evidence="3">
    <location>
        <begin position="161"/>
        <end position="182"/>
    </location>
</feature>
<keyword evidence="3" id="KW-1133">Transmembrane helix</keyword>